<proteinExistence type="predicted"/>
<keyword evidence="1" id="KW-1133">Transmembrane helix</keyword>
<dbReference type="EMBL" id="MIFZ01000242">
    <property type="protein sequence ID" value="OSY51259.1"/>
    <property type="molecule type" value="Genomic_DNA"/>
</dbReference>
<evidence type="ECO:0000313" key="3">
    <source>
        <dbReference type="Proteomes" id="UP000194318"/>
    </source>
</evidence>
<evidence type="ECO:0000313" key="2">
    <source>
        <dbReference type="EMBL" id="OSY51259.1"/>
    </source>
</evidence>
<dbReference type="Proteomes" id="UP000194318">
    <property type="component" value="Unassembled WGS sequence"/>
</dbReference>
<keyword evidence="1" id="KW-0472">Membrane</keyword>
<accession>A0A1Y2NW45</accession>
<protein>
    <submittedName>
        <fullName evidence="2">Uncharacterized protein</fullName>
    </submittedName>
</protein>
<organism evidence="2 3">
    <name type="scientific">Streptomyces fradiae ATCC 10745 = DSM 40063</name>
    <dbReference type="NCBI Taxonomy" id="1319510"/>
    <lineage>
        <taxon>Bacteria</taxon>
        <taxon>Bacillati</taxon>
        <taxon>Actinomycetota</taxon>
        <taxon>Actinomycetes</taxon>
        <taxon>Kitasatosporales</taxon>
        <taxon>Streptomycetaceae</taxon>
        <taxon>Streptomyces</taxon>
    </lineage>
</organism>
<feature type="transmembrane region" description="Helical" evidence="1">
    <location>
        <begin position="20"/>
        <end position="39"/>
    </location>
</feature>
<dbReference type="AlphaFoldDB" id="A0A1Y2NW45"/>
<keyword evidence="1" id="KW-0812">Transmembrane</keyword>
<gene>
    <name evidence="2" type="ORF">BG846_03120</name>
</gene>
<name>A0A1Y2NW45_STRFR</name>
<reference evidence="2 3" key="1">
    <citation type="submission" date="2016-09" db="EMBL/GenBank/DDBJ databases">
        <title>Streptomyces fradiae DSM40063, a candidate organism with high potential of specific P450 cytochromes.</title>
        <authorList>
            <person name="Grumaz C."/>
            <person name="Vainshtein Y."/>
            <person name="Kirstahler P."/>
            <person name="Sohn K."/>
        </authorList>
    </citation>
    <scope>NUCLEOTIDE SEQUENCE [LARGE SCALE GENOMIC DNA]</scope>
    <source>
        <strain evidence="2 3">DSM 40063</strain>
    </source>
</reference>
<comment type="caution">
    <text evidence="2">The sequence shown here is derived from an EMBL/GenBank/DDBJ whole genome shotgun (WGS) entry which is preliminary data.</text>
</comment>
<sequence>MPEGWIDLAKEAATSGLNTAMLVAAVCTLILAFLSAVVLRHVGIIGGDEPEAGEAAAPAEPAKSQV</sequence>
<evidence type="ECO:0000256" key="1">
    <source>
        <dbReference type="SAM" id="Phobius"/>
    </source>
</evidence>